<evidence type="ECO:0000313" key="4">
    <source>
        <dbReference type="Proteomes" id="UP000295399"/>
    </source>
</evidence>
<keyword evidence="3" id="KW-0378">Hydrolase</keyword>
<dbReference type="GO" id="GO:0080120">
    <property type="term" value="P:CAAX-box protein maturation"/>
    <property type="evidence" value="ECO:0007669"/>
    <property type="project" value="UniProtKB-ARBA"/>
</dbReference>
<accession>A0A4R2PUM2</accession>
<comment type="caution">
    <text evidence="3">The sequence shown here is derived from an EMBL/GenBank/DDBJ whole genome shotgun (WGS) entry which is preliminary data.</text>
</comment>
<evidence type="ECO:0000256" key="1">
    <source>
        <dbReference type="SAM" id="Phobius"/>
    </source>
</evidence>
<name>A0A4R2PUM2_RHOSA</name>
<keyword evidence="4" id="KW-1185">Reference proteome</keyword>
<keyword evidence="1" id="KW-0812">Transmembrane</keyword>
<reference evidence="3 4" key="1">
    <citation type="submission" date="2019-03" db="EMBL/GenBank/DDBJ databases">
        <title>Genomic Encyclopedia of Type Strains, Phase IV (KMG-IV): sequencing the most valuable type-strain genomes for metagenomic binning, comparative biology and taxonomic classification.</title>
        <authorList>
            <person name="Goeker M."/>
        </authorList>
    </citation>
    <scope>NUCLEOTIDE SEQUENCE [LARGE SCALE GENOMIC DNA]</scope>
    <source>
        <strain evidence="3 4">DSM 2132</strain>
    </source>
</reference>
<protein>
    <submittedName>
        <fullName evidence="3">CAAX prenyl protease-like protein</fullName>
    </submittedName>
</protein>
<proteinExistence type="predicted"/>
<evidence type="ECO:0000259" key="2">
    <source>
        <dbReference type="Pfam" id="PF02517"/>
    </source>
</evidence>
<feature type="domain" description="CAAX prenyl protease 2/Lysostaphin resistance protein A-like" evidence="2">
    <location>
        <begin position="133"/>
        <end position="219"/>
    </location>
</feature>
<gene>
    <name evidence="3" type="ORF">EV659_102253</name>
</gene>
<dbReference type="RefSeq" id="WP_132707501.1">
    <property type="nucleotide sequence ID" value="NZ_NRRX01000061.1"/>
</dbReference>
<feature type="transmembrane region" description="Helical" evidence="1">
    <location>
        <begin position="133"/>
        <end position="151"/>
    </location>
</feature>
<dbReference type="GO" id="GO:0006508">
    <property type="term" value="P:proteolysis"/>
    <property type="evidence" value="ECO:0007669"/>
    <property type="project" value="UniProtKB-KW"/>
</dbReference>
<dbReference type="AlphaFoldDB" id="A0A4R2PUM2"/>
<dbReference type="InterPro" id="IPR003675">
    <property type="entry name" value="Rce1/LyrA-like_dom"/>
</dbReference>
<feature type="transmembrane region" description="Helical" evidence="1">
    <location>
        <begin position="82"/>
        <end position="100"/>
    </location>
</feature>
<dbReference type="OrthoDB" id="158986at2"/>
<dbReference type="InParanoid" id="A0A4R2PUM2"/>
<feature type="transmembrane region" description="Helical" evidence="1">
    <location>
        <begin position="158"/>
        <end position="178"/>
    </location>
</feature>
<evidence type="ECO:0000313" key="3">
    <source>
        <dbReference type="EMBL" id="TCP37845.1"/>
    </source>
</evidence>
<dbReference type="Proteomes" id="UP000295399">
    <property type="component" value="Unassembled WGS sequence"/>
</dbReference>
<dbReference type="GO" id="GO:0004175">
    <property type="term" value="F:endopeptidase activity"/>
    <property type="evidence" value="ECO:0007669"/>
    <property type="project" value="UniProtKB-ARBA"/>
</dbReference>
<dbReference type="Pfam" id="PF02517">
    <property type="entry name" value="Rce1-like"/>
    <property type="match status" value="1"/>
</dbReference>
<sequence length="232" mass="24827">MTALTMTALGLILFLGIFPAIGFASARTMSRLLLDDRPPERPSLYLNAMLSQWALVVPLVTLFALTGTDLARLGLHLSGGPAVWAGFAAVAAIHVGLLAVRARAVRSSRLRVWLWRRMHPATRRLLPQTPADLAAFAPVAVTAGVCEEILFRGLPFFLLADLPAAAVLVISALSFGTLHLYQGVLGFAVTAIAGLAFGGLYLATGSLLPVMLLHGLYNWEVARLHLLLVDTQ</sequence>
<feature type="transmembrane region" description="Helical" evidence="1">
    <location>
        <begin position="50"/>
        <end position="70"/>
    </location>
</feature>
<keyword evidence="3" id="KW-0645">Protease</keyword>
<keyword evidence="1" id="KW-0472">Membrane</keyword>
<organism evidence="3 4">
    <name type="scientific">Rhodothalassium salexigens DSM 2132</name>
    <dbReference type="NCBI Taxonomy" id="1188247"/>
    <lineage>
        <taxon>Bacteria</taxon>
        <taxon>Pseudomonadati</taxon>
        <taxon>Pseudomonadota</taxon>
        <taxon>Alphaproteobacteria</taxon>
        <taxon>Rhodothalassiales</taxon>
        <taxon>Rhodothalassiaceae</taxon>
        <taxon>Rhodothalassium</taxon>
    </lineage>
</organism>
<dbReference type="EMBL" id="SLXO01000002">
    <property type="protein sequence ID" value="TCP37845.1"/>
    <property type="molecule type" value="Genomic_DNA"/>
</dbReference>
<keyword evidence="1" id="KW-1133">Transmembrane helix</keyword>
<feature type="transmembrane region" description="Helical" evidence="1">
    <location>
        <begin position="184"/>
        <end position="203"/>
    </location>
</feature>